<evidence type="ECO:0000313" key="8">
    <source>
        <dbReference type="Proteomes" id="UP000053881"/>
    </source>
</evidence>
<dbReference type="InterPro" id="IPR006059">
    <property type="entry name" value="SBP"/>
</dbReference>
<dbReference type="EMBL" id="LGPB01000095">
    <property type="protein sequence ID" value="KRG12201.1"/>
    <property type="molecule type" value="Genomic_DNA"/>
</dbReference>
<dbReference type="Proteomes" id="UP000053881">
    <property type="component" value="Unassembled WGS sequence"/>
</dbReference>
<dbReference type="AlphaFoldDB" id="A0A0Q9XY18"/>
<gene>
    <name evidence="7" type="ORF">ACA29_11790</name>
</gene>
<evidence type="ECO:0000256" key="3">
    <source>
        <dbReference type="ARBA" id="ARBA00023136"/>
    </source>
</evidence>
<comment type="caution">
    <text evidence="7">The sequence shown here is derived from an EMBL/GenBank/DDBJ whole genome shotgun (WGS) entry which is preliminary data.</text>
</comment>
<dbReference type="PANTHER" id="PTHR43649:SF33">
    <property type="entry name" value="POLYGALACTURONAN_RHAMNOGALACTURONAN-BINDING PROTEIN YTCQ"/>
    <property type="match status" value="1"/>
</dbReference>
<evidence type="ECO:0000256" key="1">
    <source>
        <dbReference type="ARBA" id="ARBA00022475"/>
    </source>
</evidence>
<evidence type="ECO:0000256" key="5">
    <source>
        <dbReference type="ARBA" id="ARBA00023288"/>
    </source>
</evidence>
<dbReference type="PATRIC" id="fig|217031.4.peg.3918"/>
<evidence type="ECO:0000313" key="7">
    <source>
        <dbReference type="EMBL" id="KRG12201.1"/>
    </source>
</evidence>
<evidence type="ECO:0000256" key="2">
    <source>
        <dbReference type="ARBA" id="ARBA00022729"/>
    </source>
</evidence>
<keyword evidence="1" id="KW-1003">Cell membrane</keyword>
<dbReference type="PANTHER" id="PTHR43649">
    <property type="entry name" value="ARABINOSE-BINDING PROTEIN-RELATED"/>
    <property type="match status" value="1"/>
</dbReference>
<dbReference type="InterPro" id="IPR050490">
    <property type="entry name" value="Bact_solute-bd_prot1"/>
</dbReference>
<dbReference type="Pfam" id="PF01547">
    <property type="entry name" value="SBP_bac_1"/>
    <property type="match status" value="1"/>
</dbReference>
<organism evidence="7 8">
    <name type="scientific">Lederbergia galactosidilytica</name>
    <dbReference type="NCBI Taxonomy" id="217031"/>
    <lineage>
        <taxon>Bacteria</taxon>
        <taxon>Bacillati</taxon>
        <taxon>Bacillota</taxon>
        <taxon>Bacilli</taxon>
        <taxon>Bacillales</taxon>
        <taxon>Bacillaceae</taxon>
        <taxon>Lederbergia</taxon>
    </lineage>
</organism>
<accession>A0A0Q9XY18</accession>
<keyword evidence="3" id="KW-0472">Membrane</keyword>
<sequence>MRKNGFILLSILFSLFLIVGCSSSKGSNESAATGQSPKSEQGQKQKEEEGEFEPVTLLMMTHWNDEQFATYFKEPVEAKFDHITLEHVQSRWDEIEENVFAKKLYPDLIMTSVSAEYLEMDLLLDLTPYIEETNFDLDRLEPSILNYLKEQSNEGELNGLPLIRPEYALVYNPDIFDLFGVDYPTDDMTWDEVIELAREVTGEMGGVHYRGLHPGNFDFMMRQTETPKLVDPDTHEPIIDKNEAFKIYLQRLEEIYAIPGNSFDSVEDMKDVRGVDLMRQGQLAMAADRAFAGAYVGAAVENGLNFDFVTYPRWGGEFGDYGPNEPGNGIVATTTSEHPREAFRVIEYREAFRVIEYLLSDEYQMIKSENGDLPSVVTPEVREAFMKGHEHYEDILKDKNLAAITDVEAAPLPRISQYESEIMEEVDYREGIFEGKDINTIIREMQDKAEGNAKSVLSKN</sequence>
<evidence type="ECO:0000256" key="6">
    <source>
        <dbReference type="SAM" id="MobiDB-lite"/>
    </source>
</evidence>
<protein>
    <recommendedName>
        <fullName evidence="9">Extracellular solute-binding protein</fullName>
    </recommendedName>
</protein>
<evidence type="ECO:0000256" key="4">
    <source>
        <dbReference type="ARBA" id="ARBA00023139"/>
    </source>
</evidence>
<feature type="region of interest" description="Disordered" evidence="6">
    <location>
        <begin position="28"/>
        <end position="50"/>
    </location>
</feature>
<dbReference type="PROSITE" id="PS51257">
    <property type="entry name" value="PROKAR_LIPOPROTEIN"/>
    <property type="match status" value="1"/>
</dbReference>
<proteinExistence type="predicted"/>
<dbReference type="SUPFAM" id="SSF53850">
    <property type="entry name" value="Periplasmic binding protein-like II"/>
    <property type="match status" value="1"/>
</dbReference>
<keyword evidence="5" id="KW-0449">Lipoprotein</keyword>
<name>A0A0Q9XY18_9BACI</name>
<reference evidence="7 8" key="1">
    <citation type="submission" date="2015-06" db="EMBL/GenBank/DDBJ databases">
        <title>Genome sequencing project of Bacillus galactosidilyticus PL133.</title>
        <authorList>
            <person name="Gaiero J."/>
            <person name="Nicol R."/>
            <person name="Habash M."/>
        </authorList>
    </citation>
    <scope>NUCLEOTIDE SEQUENCE [LARGE SCALE GENOMIC DNA]</scope>
    <source>
        <strain evidence="7 8">PL133</strain>
    </source>
</reference>
<evidence type="ECO:0008006" key="9">
    <source>
        <dbReference type="Google" id="ProtNLM"/>
    </source>
</evidence>
<dbReference type="Gene3D" id="3.40.190.10">
    <property type="entry name" value="Periplasmic binding protein-like II"/>
    <property type="match status" value="1"/>
</dbReference>
<keyword evidence="2" id="KW-0732">Signal</keyword>
<keyword evidence="4" id="KW-0564">Palmitate</keyword>